<accession>A0A8S5T1W9</accession>
<dbReference type="EMBL" id="BK032730">
    <property type="protein sequence ID" value="DAF57230.1"/>
    <property type="molecule type" value="Genomic_DNA"/>
</dbReference>
<reference evidence="1" key="1">
    <citation type="journal article" date="2021" name="Proc. Natl. Acad. Sci. U.S.A.">
        <title>A Catalog of Tens of Thousands of Viruses from Human Metagenomes Reveals Hidden Associations with Chronic Diseases.</title>
        <authorList>
            <person name="Tisza M.J."/>
            <person name="Buck C.B."/>
        </authorList>
    </citation>
    <scope>NUCLEOTIDE SEQUENCE</scope>
    <source>
        <strain evidence="1">Ct5ra14</strain>
    </source>
</reference>
<protein>
    <submittedName>
        <fullName evidence="1">Uncharacterized protein</fullName>
    </submittedName>
</protein>
<evidence type="ECO:0000313" key="1">
    <source>
        <dbReference type="EMBL" id="DAF57230.1"/>
    </source>
</evidence>
<name>A0A8S5T1W9_9CAUD</name>
<organism evidence="1">
    <name type="scientific">Myoviridae sp. ct5ra14</name>
    <dbReference type="NCBI Taxonomy" id="2827659"/>
    <lineage>
        <taxon>Viruses</taxon>
        <taxon>Duplodnaviria</taxon>
        <taxon>Heunggongvirae</taxon>
        <taxon>Uroviricota</taxon>
        <taxon>Caudoviricetes</taxon>
    </lineage>
</organism>
<proteinExistence type="predicted"/>
<sequence length="92" mass="10599">MNKEISILSQTYKVLSNAAPPQGETAAREFYEGLKALEYAVWCLENSQEVAMGSPKQVTRIFPEFYIVERSEEVHTFLQEFGHWLSQEPRST</sequence>